<dbReference type="InParanoid" id="A0A1Y2GCJ9"/>
<dbReference type="Proteomes" id="UP000193648">
    <property type="component" value="Unassembled WGS sequence"/>
</dbReference>
<reference evidence="1 2" key="1">
    <citation type="submission" date="2016-07" db="EMBL/GenBank/DDBJ databases">
        <title>Pervasive Adenine N6-methylation of Active Genes in Fungi.</title>
        <authorList>
            <consortium name="DOE Joint Genome Institute"/>
            <person name="Mondo S.J."/>
            <person name="Dannebaum R.O."/>
            <person name="Kuo R.C."/>
            <person name="Labutti K."/>
            <person name="Haridas S."/>
            <person name="Kuo A."/>
            <person name="Salamov A."/>
            <person name="Ahrendt S.R."/>
            <person name="Lipzen A."/>
            <person name="Sullivan W."/>
            <person name="Andreopoulos W.B."/>
            <person name="Clum A."/>
            <person name="Lindquist E."/>
            <person name="Daum C."/>
            <person name="Ramamoorthy G.K."/>
            <person name="Gryganskyi A."/>
            <person name="Culley D."/>
            <person name="Magnuson J.K."/>
            <person name="James T.Y."/>
            <person name="O'Malley M.A."/>
            <person name="Stajich J.E."/>
            <person name="Spatafora J.W."/>
            <person name="Visel A."/>
            <person name="Grigoriev I.V."/>
        </authorList>
    </citation>
    <scope>NUCLEOTIDE SEQUENCE [LARGE SCALE GENOMIC DNA]</scope>
    <source>
        <strain evidence="1 2">NRRL 3116</strain>
    </source>
</reference>
<accession>A0A1Y2GCJ9</accession>
<proteinExistence type="predicted"/>
<dbReference type="AlphaFoldDB" id="A0A1Y2GCJ9"/>
<protein>
    <submittedName>
        <fullName evidence="1">Uncharacterized protein</fullName>
    </submittedName>
</protein>
<gene>
    <name evidence="1" type="ORF">BCR41DRAFT_373825</name>
</gene>
<dbReference type="RefSeq" id="XP_021877844.1">
    <property type="nucleotide sequence ID" value="XM_022026819.1"/>
</dbReference>
<sequence length="154" mass="17672">MKPWRSQHRCWAQHQLVTWPRETKTVSKGFHGEFPGKVREPHEGSKEVCFCEREPEVHIYTSEMIRSLGSFAMLESSAGSWQACHRFSRSCCTRRLRQPPEYYHEEMTSHILQGSGKPDPLGDTVHSLKTGLERDGLLSLGIQLWTRMPGFASS</sequence>
<evidence type="ECO:0000313" key="1">
    <source>
        <dbReference type="EMBL" id="ORZ07048.1"/>
    </source>
</evidence>
<name>A0A1Y2GCJ9_9FUNG</name>
<dbReference type="EMBL" id="MCFF01000043">
    <property type="protein sequence ID" value="ORZ07048.1"/>
    <property type="molecule type" value="Genomic_DNA"/>
</dbReference>
<comment type="caution">
    <text evidence="1">The sequence shown here is derived from an EMBL/GenBank/DDBJ whole genome shotgun (WGS) entry which is preliminary data.</text>
</comment>
<dbReference type="GeneID" id="33568662"/>
<organism evidence="1 2">
    <name type="scientific">Lobosporangium transversale</name>
    <dbReference type="NCBI Taxonomy" id="64571"/>
    <lineage>
        <taxon>Eukaryota</taxon>
        <taxon>Fungi</taxon>
        <taxon>Fungi incertae sedis</taxon>
        <taxon>Mucoromycota</taxon>
        <taxon>Mortierellomycotina</taxon>
        <taxon>Mortierellomycetes</taxon>
        <taxon>Mortierellales</taxon>
        <taxon>Mortierellaceae</taxon>
        <taxon>Lobosporangium</taxon>
    </lineage>
</organism>
<evidence type="ECO:0000313" key="2">
    <source>
        <dbReference type="Proteomes" id="UP000193648"/>
    </source>
</evidence>
<keyword evidence="2" id="KW-1185">Reference proteome</keyword>